<dbReference type="PANTHER" id="PTHR21666:SF270">
    <property type="entry name" value="MUREIN HYDROLASE ACTIVATOR ENVC"/>
    <property type="match status" value="1"/>
</dbReference>
<sequence length="195" mass="21384">MILNILPKTRISNPFSKLLRPLFEKKWIRTALGGGFAVTSLASGLFLIPADNATVLANYPAIDTEIVLETKKSMANVLPDFTGVSQGFRLGHPGVDITAPLGSKLFPLKSGVVVRVENSKWNYGRAVYVDHGNGLLTLYAHMGKIYVEEGEEVTTEKPIGEVGLTGKTTGPHLHLEVKKYERIVNPRPYLSLNKD</sequence>
<dbReference type="Gene3D" id="2.70.70.10">
    <property type="entry name" value="Glucose Permease (Domain IIA)"/>
    <property type="match status" value="1"/>
</dbReference>
<dbReference type="CDD" id="cd12797">
    <property type="entry name" value="M23_peptidase"/>
    <property type="match status" value="1"/>
</dbReference>
<comment type="caution">
    <text evidence="2">The sequence shown here is derived from an EMBL/GenBank/DDBJ whole genome shotgun (WGS) entry which is preliminary data.</text>
</comment>
<proteinExistence type="predicted"/>
<dbReference type="InterPro" id="IPR050570">
    <property type="entry name" value="Cell_wall_metabolism_enzyme"/>
</dbReference>
<name>A0A0G1GPD2_9BACT</name>
<gene>
    <name evidence="2" type="ORF">UW23_C0005G0015</name>
</gene>
<dbReference type="InterPro" id="IPR011055">
    <property type="entry name" value="Dup_hybrid_motif"/>
</dbReference>
<organism evidence="2 3">
    <name type="scientific">Candidatus Collierbacteria bacterium GW2011_GWA1_44_12</name>
    <dbReference type="NCBI Taxonomy" id="1618376"/>
    <lineage>
        <taxon>Bacteria</taxon>
        <taxon>Candidatus Collieribacteriota</taxon>
    </lineage>
</organism>
<dbReference type="AlphaFoldDB" id="A0A0G1GPD2"/>
<accession>A0A0G1GPD2</accession>
<dbReference type="Pfam" id="PF01551">
    <property type="entry name" value="Peptidase_M23"/>
    <property type="match status" value="1"/>
</dbReference>
<dbReference type="Proteomes" id="UP000034069">
    <property type="component" value="Unassembled WGS sequence"/>
</dbReference>
<dbReference type="InterPro" id="IPR016047">
    <property type="entry name" value="M23ase_b-sheet_dom"/>
</dbReference>
<reference evidence="2 3" key="1">
    <citation type="journal article" date="2015" name="Nature">
        <title>rRNA introns, odd ribosomes, and small enigmatic genomes across a large radiation of phyla.</title>
        <authorList>
            <person name="Brown C.T."/>
            <person name="Hug L.A."/>
            <person name="Thomas B.C."/>
            <person name="Sharon I."/>
            <person name="Castelle C.J."/>
            <person name="Singh A."/>
            <person name="Wilkins M.J."/>
            <person name="Williams K.H."/>
            <person name="Banfield J.F."/>
        </authorList>
    </citation>
    <scope>NUCLEOTIDE SEQUENCE [LARGE SCALE GENOMIC DNA]</scope>
</reference>
<feature type="domain" description="M23ase beta-sheet core" evidence="1">
    <location>
        <begin position="92"/>
        <end position="186"/>
    </location>
</feature>
<protein>
    <recommendedName>
        <fullName evidence="1">M23ase beta-sheet core domain-containing protein</fullName>
    </recommendedName>
</protein>
<dbReference type="PANTHER" id="PTHR21666">
    <property type="entry name" value="PEPTIDASE-RELATED"/>
    <property type="match status" value="1"/>
</dbReference>
<dbReference type="EMBL" id="LCHN01000005">
    <property type="protein sequence ID" value="KKT36183.1"/>
    <property type="molecule type" value="Genomic_DNA"/>
</dbReference>
<evidence type="ECO:0000313" key="2">
    <source>
        <dbReference type="EMBL" id="KKT36183.1"/>
    </source>
</evidence>
<evidence type="ECO:0000259" key="1">
    <source>
        <dbReference type="Pfam" id="PF01551"/>
    </source>
</evidence>
<evidence type="ECO:0000313" key="3">
    <source>
        <dbReference type="Proteomes" id="UP000034069"/>
    </source>
</evidence>
<dbReference type="GO" id="GO:0004222">
    <property type="term" value="F:metalloendopeptidase activity"/>
    <property type="evidence" value="ECO:0007669"/>
    <property type="project" value="TreeGrafter"/>
</dbReference>
<dbReference type="SUPFAM" id="SSF51261">
    <property type="entry name" value="Duplicated hybrid motif"/>
    <property type="match status" value="1"/>
</dbReference>